<dbReference type="EMBL" id="DUTF01000222">
    <property type="protein sequence ID" value="HHY26984.1"/>
    <property type="molecule type" value="Genomic_DNA"/>
</dbReference>
<feature type="domain" description="Fibronectin type-III" evidence="1">
    <location>
        <begin position="11"/>
        <end position="98"/>
    </location>
</feature>
<protein>
    <submittedName>
        <fullName evidence="2">Cell wall-binding protein</fullName>
    </submittedName>
</protein>
<dbReference type="Proteomes" id="UP000553059">
    <property type="component" value="Unassembled WGS sequence"/>
</dbReference>
<dbReference type="AlphaFoldDB" id="A0A7C6Z4K1"/>
<evidence type="ECO:0000259" key="1">
    <source>
        <dbReference type="PROSITE" id="PS50853"/>
    </source>
</evidence>
<dbReference type="InterPro" id="IPR036116">
    <property type="entry name" value="FN3_sf"/>
</dbReference>
<evidence type="ECO:0000313" key="2">
    <source>
        <dbReference type="EMBL" id="HHY26984.1"/>
    </source>
</evidence>
<dbReference type="Pfam" id="PF00041">
    <property type="entry name" value="fn3"/>
    <property type="match status" value="1"/>
</dbReference>
<dbReference type="Gene3D" id="2.60.40.10">
    <property type="entry name" value="Immunoglobulins"/>
    <property type="match status" value="4"/>
</dbReference>
<evidence type="ECO:0000313" key="3">
    <source>
        <dbReference type="Proteomes" id="UP000553059"/>
    </source>
</evidence>
<dbReference type="SMART" id="SM00060">
    <property type="entry name" value="FN3"/>
    <property type="match status" value="4"/>
</dbReference>
<dbReference type="CDD" id="cd00063">
    <property type="entry name" value="FN3"/>
    <property type="match status" value="3"/>
</dbReference>
<dbReference type="InterPro" id="IPR003961">
    <property type="entry name" value="FN3_dom"/>
</dbReference>
<organism evidence="2 3">
    <name type="scientific">Desulfitobacterium dehalogenans</name>
    <dbReference type="NCBI Taxonomy" id="36854"/>
    <lineage>
        <taxon>Bacteria</taxon>
        <taxon>Bacillati</taxon>
        <taxon>Bacillota</taxon>
        <taxon>Clostridia</taxon>
        <taxon>Eubacteriales</taxon>
        <taxon>Desulfitobacteriaceae</taxon>
        <taxon>Desulfitobacterium</taxon>
    </lineage>
</organism>
<comment type="caution">
    <text evidence="2">The sequence shown here is derived from an EMBL/GenBank/DDBJ whole genome shotgun (WGS) entry which is preliminary data.</text>
</comment>
<feature type="domain" description="Fibronectin type-III" evidence="1">
    <location>
        <begin position="104"/>
        <end position="192"/>
    </location>
</feature>
<feature type="non-terminal residue" evidence="2">
    <location>
        <position position="1"/>
    </location>
</feature>
<gene>
    <name evidence="2" type="ORF">GX523_09635</name>
</gene>
<dbReference type="InterPro" id="IPR013783">
    <property type="entry name" value="Ig-like_fold"/>
</dbReference>
<proteinExistence type="predicted"/>
<reference evidence="2 3" key="1">
    <citation type="journal article" date="2020" name="Biotechnol. Biofuels">
        <title>New insights from the biogas microbiome by comprehensive genome-resolved metagenomics of nearly 1600 species originating from multiple anaerobic digesters.</title>
        <authorList>
            <person name="Campanaro S."/>
            <person name="Treu L."/>
            <person name="Rodriguez-R L.M."/>
            <person name="Kovalovszki A."/>
            <person name="Ziels R.M."/>
            <person name="Maus I."/>
            <person name="Zhu X."/>
            <person name="Kougias P.G."/>
            <person name="Basile A."/>
            <person name="Luo G."/>
            <person name="Schluter A."/>
            <person name="Konstantinidis K.T."/>
            <person name="Angelidaki I."/>
        </authorList>
    </citation>
    <scope>NUCLEOTIDE SEQUENCE [LARGE SCALE GENOMIC DNA]</scope>
    <source>
        <strain evidence="2">AS05jafATM_4</strain>
    </source>
</reference>
<dbReference type="PROSITE" id="PS50853">
    <property type="entry name" value="FN3"/>
    <property type="match status" value="3"/>
</dbReference>
<sequence length="374" mass="40060">KEEIGNNQGSSIANLAAVPQSTNQINLTWNPVPYATAYYVYKSTAYDGAYERVAIITVPYYTDNYLNAGSTHYYKVQAVQNGKEGSYSNPVAATTLGADRGLNAPGNVKANVVSDNQVNLSWDTVSGALYYNINRATSAEGPYTSIAIVSIPYHVDNGLNLGTTYYYKIQAVNTTYSSQYSSIVQTQAVVDSSLLAAPSNVKASGFGAGQIYLNWDSVDKATFYNVYRSTAGFGTYDLIASVMTPFHIDATVNSGTTYYYKVQAGSSLGMGSFSNAVNANLIITSDLGVPLNIKAVPQSATEVSLTWEKVPHATYYTIYRATTGTGDYDVVGTVSTPYFTDSKCTSQTAYYYKIQAGSNTSAGAHSGAVSVKTK</sequence>
<name>A0A7C6Z4K1_9FIRM</name>
<accession>A0A7C6Z4K1</accession>
<dbReference type="SUPFAM" id="SSF49265">
    <property type="entry name" value="Fibronectin type III"/>
    <property type="match status" value="2"/>
</dbReference>
<feature type="domain" description="Fibronectin type-III" evidence="1">
    <location>
        <begin position="289"/>
        <end position="374"/>
    </location>
</feature>